<dbReference type="PANTHER" id="PTHR42648">
    <property type="entry name" value="TRANSPOSASE, PUTATIVE-RELATED"/>
    <property type="match status" value="1"/>
</dbReference>
<dbReference type="InterPro" id="IPR039537">
    <property type="entry name" value="Retrotran_Ty1/copia-like"/>
</dbReference>
<dbReference type="Pfam" id="PF07727">
    <property type="entry name" value="RVT_2"/>
    <property type="match status" value="2"/>
</dbReference>
<keyword evidence="13" id="KW-0548">Nucleotidyltransferase</keyword>
<keyword evidence="4" id="KW-0540">Nuclease</keyword>
<dbReference type="EMBL" id="BKCJ010003535">
    <property type="protein sequence ID" value="GEU55677.1"/>
    <property type="molecule type" value="Genomic_DNA"/>
</dbReference>
<accession>A0A6L2L4A4</accession>
<evidence type="ECO:0000256" key="7">
    <source>
        <dbReference type="ARBA" id="ARBA00022759"/>
    </source>
</evidence>
<evidence type="ECO:0000256" key="10">
    <source>
        <dbReference type="ARBA" id="ARBA00022842"/>
    </source>
</evidence>
<dbReference type="Pfam" id="PF00665">
    <property type="entry name" value="rve"/>
    <property type="match status" value="1"/>
</dbReference>
<reference evidence="22" key="1">
    <citation type="journal article" date="2019" name="Sci. Rep.">
        <title>Draft genome of Tanacetum cinerariifolium, the natural source of mosquito coil.</title>
        <authorList>
            <person name="Yamashiro T."/>
            <person name="Shiraishi A."/>
            <person name="Satake H."/>
            <person name="Nakayama K."/>
        </authorList>
    </citation>
    <scope>NUCLEOTIDE SEQUENCE</scope>
</reference>
<name>A0A6L2L4A4_TANCI</name>
<evidence type="ECO:0000256" key="19">
    <source>
        <dbReference type="SAM" id="MobiDB-lite"/>
    </source>
</evidence>
<evidence type="ECO:0000313" key="22">
    <source>
        <dbReference type="EMBL" id="GEU55677.1"/>
    </source>
</evidence>
<dbReference type="GO" id="GO:0003964">
    <property type="term" value="F:RNA-directed DNA polymerase activity"/>
    <property type="evidence" value="ECO:0007669"/>
    <property type="project" value="UniProtKB-KW"/>
</dbReference>
<dbReference type="GO" id="GO:0008270">
    <property type="term" value="F:zinc ion binding"/>
    <property type="evidence" value="ECO:0007669"/>
    <property type="project" value="UniProtKB-KW"/>
</dbReference>
<dbReference type="PANTHER" id="PTHR42648:SF11">
    <property type="entry name" value="TRANSPOSON TY4-P GAG-POL POLYPROTEIN"/>
    <property type="match status" value="1"/>
</dbReference>
<keyword evidence="17" id="KW-0863">Zinc-finger</keyword>
<dbReference type="Gene3D" id="4.10.60.10">
    <property type="entry name" value="Zinc finger, CCHC-type"/>
    <property type="match status" value="1"/>
</dbReference>
<feature type="compositionally biased region" description="Basic and acidic residues" evidence="19">
    <location>
        <begin position="135"/>
        <end position="150"/>
    </location>
</feature>
<keyword evidence="9" id="KW-0067">ATP-binding</keyword>
<dbReference type="PROSITE" id="PS50158">
    <property type="entry name" value="ZF_CCHC"/>
    <property type="match status" value="1"/>
</dbReference>
<evidence type="ECO:0000256" key="1">
    <source>
        <dbReference type="ARBA" id="ARBA00002180"/>
    </source>
</evidence>
<dbReference type="GO" id="GO:0008233">
    <property type="term" value="F:peptidase activity"/>
    <property type="evidence" value="ECO:0007669"/>
    <property type="project" value="UniProtKB-KW"/>
</dbReference>
<dbReference type="Pfam" id="PF00098">
    <property type="entry name" value="zf-CCHC"/>
    <property type="match status" value="1"/>
</dbReference>
<feature type="domain" description="Integrase catalytic" evidence="21">
    <location>
        <begin position="916"/>
        <end position="1003"/>
    </location>
</feature>
<dbReference type="InterPro" id="IPR012337">
    <property type="entry name" value="RNaseH-like_sf"/>
</dbReference>
<evidence type="ECO:0000259" key="20">
    <source>
        <dbReference type="PROSITE" id="PS50158"/>
    </source>
</evidence>
<keyword evidence="11" id="KW-0229">DNA integration</keyword>
<evidence type="ECO:0000256" key="16">
    <source>
        <dbReference type="ARBA" id="ARBA00023268"/>
    </source>
</evidence>
<evidence type="ECO:0000256" key="8">
    <source>
        <dbReference type="ARBA" id="ARBA00022801"/>
    </source>
</evidence>
<feature type="compositionally biased region" description="Polar residues" evidence="19">
    <location>
        <begin position="1057"/>
        <end position="1080"/>
    </location>
</feature>
<dbReference type="InterPro" id="IPR036875">
    <property type="entry name" value="Znf_CCHC_sf"/>
</dbReference>
<dbReference type="Pfam" id="PF13976">
    <property type="entry name" value="gag_pre-integrs"/>
    <property type="match status" value="1"/>
</dbReference>
<dbReference type="InterPro" id="IPR013103">
    <property type="entry name" value="RVT_2"/>
</dbReference>
<evidence type="ECO:0000256" key="5">
    <source>
        <dbReference type="ARBA" id="ARBA00022723"/>
    </source>
</evidence>
<keyword evidence="12" id="KW-0695">RNA-directed DNA polymerase</keyword>
<keyword evidence="5" id="KW-0479">Metal-binding</keyword>
<evidence type="ECO:0000256" key="17">
    <source>
        <dbReference type="PROSITE-ProRule" id="PRU00047"/>
    </source>
</evidence>
<dbReference type="SUPFAM" id="SSF53098">
    <property type="entry name" value="Ribonuclease H-like"/>
    <property type="match status" value="1"/>
</dbReference>
<dbReference type="GO" id="GO:0005524">
    <property type="term" value="F:ATP binding"/>
    <property type="evidence" value="ECO:0007669"/>
    <property type="project" value="UniProtKB-KW"/>
</dbReference>
<evidence type="ECO:0000256" key="2">
    <source>
        <dbReference type="ARBA" id="ARBA00022612"/>
    </source>
</evidence>
<evidence type="ECO:0000256" key="11">
    <source>
        <dbReference type="ARBA" id="ARBA00022908"/>
    </source>
</evidence>
<dbReference type="GO" id="GO:0004519">
    <property type="term" value="F:endonuclease activity"/>
    <property type="evidence" value="ECO:0007669"/>
    <property type="project" value="UniProtKB-KW"/>
</dbReference>
<dbReference type="GO" id="GO:0006508">
    <property type="term" value="P:proteolysis"/>
    <property type="evidence" value="ECO:0007669"/>
    <property type="project" value="UniProtKB-KW"/>
</dbReference>
<keyword evidence="14" id="KW-0917">Virion maturation</keyword>
<comment type="caution">
    <text evidence="22">The sequence shown here is derived from an EMBL/GenBank/DDBJ whole genome shotgun (WGS) entry which is preliminary data.</text>
</comment>
<dbReference type="InterPro" id="IPR054722">
    <property type="entry name" value="PolX-like_BBD"/>
</dbReference>
<protein>
    <submittedName>
        <fullName evidence="22">Retrovirus-related Pol polyprotein from transposon TNT 1-94</fullName>
    </submittedName>
</protein>
<dbReference type="Gene3D" id="3.30.420.10">
    <property type="entry name" value="Ribonuclease H-like superfamily/Ribonuclease H"/>
    <property type="match status" value="1"/>
</dbReference>
<evidence type="ECO:0000259" key="21">
    <source>
        <dbReference type="PROSITE" id="PS50994"/>
    </source>
</evidence>
<dbReference type="GO" id="GO:0003887">
    <property type="term" value="F:DNA-directed DNA polymerase activity"/>
    <property type="evidence" value="ECO:0007669"/>
    <property type="project" value="UniProtKB-KW"/>
</dbReference>
<evidence type="ECO:0000256" key="9">
    <source>
        <dbReference type="ARBA" id="ARBA00022840"/>
    </source>
</evidence>
<keyword evidence="13" id="KW-0239">DNA-directed DNA polymerase</keyword>
<feature type="region of interest" description="Disordered" evidence="19">
    <location>
        <begin position="1044"/>
        <end position="1080"/>
    </location>
</feature>
<feature type="region of interest" description="Disordered" evidence="19">
    <location>
        <begin position="494"/>
        <end position="526"/>
    </location>
</feature>
<dbReference type="InterPro" id="IPR036397">
    <property type="entry name" value="RNaseH_sf"/>
</dbReference>
<keyword evidence="13" id="KW-0808">Transferase</keyword>
<dbReference type="PROSITE" id="PS50994">
    <property type="entry name" value="INTEGRASE"/>
    <property type="match status" value="1"/>
</dbReference>
<keyword evidence="2" id="KW-1188">Viral release from host cell</keyword>
<evidence type="ECO:0000256" key="6">
    <source>
        <dbReference type="ARBA" id="ARBA00022741"/>
    </source>
</evidence>
<feature type="compositionally biased region" description="Basic and acidic residues" evidence="19">
    <location>
        <begin position="508"/>
        <end position="526"/>
    </location>
</feature>
<feature type="coiled-coil region" evidence="18">
    <location>
        <begin position="601"/>
        <end position="656"/>
    </location>
</feature>
<dbReference type="SUPFAM" id="SSF57756">
    <property type="entry name" value="Retrovirus zinc finger-like domains"/>
    <property type="match status" value="1"/>
</dbReference>
<keyword evidence="16" id="KW-0511">Multifunctional enzyme</keyword>
<feature type="compositionally biased region" description="Low complexity" evidence="19">
    <location>
        <begin position="1046"/>
        <end position="1056"/>
    </location>
</feature>
<keyword evidence="10" id="KW-0460">Magnesium</keyword>
<feature type="domain" description="CCHC-type" evidence="20">
    <location>
        <begin position="535"/>
        <end position="551"/>
    </location>
</feature>
<evidence type="ECO:0000256" key="4">
    <source>
        <dbReference type="ARBA" id="ARBA00022722"/>
    </source>
</evidence>
<dbReference type="SMART" id="SM00343">
    <property type="entry name" value="ZnF_C2HC"/>
    <property type="match status" value="1"/>
</dbReference>
<proteinExistence type="predicted"/>
<feature type="compositionally biased region" description="Polar residues" evidence="19">
    <location>
        <begin position="494"/>
        <end position="507"/>
    </location>
</feature>
<organism evidence="22">
    <name type="scientific">Tanacetum cinerariifolium</name>
    <name type="common">Dalmatian daisy</name>
    <name type="synonym">Chrysanthemum cinerariifolium</name>
    <dbReference type="NCBI Taxonomy" id="118510"/>
    <lineage>
        <taxon>Eukaryota</taxon>
        <taxon>Viridiplantae</taxon>
        <taxon>Streptophyta</taxon>
        <taxon>Embryophyta</taxon>
        <taxon>Tracheophyta</taxon>
        <taxon>Spermatophyta</taxon>
        <taxon>Magnoliopsida</taxon>
        <taxon>eudicotyledons</taxon>
        <taxon>Gunneridae</taxon>
        <taxon>Pentapetalae</taxon>
        <taxon>asterids</taxon>
        <taxon>campanulids</taxon>
        <taxon>Asterales</taxon>
        <taxon>Asteraceae</taxon>
        <taxon>Asteroideae</taxon>
        <taxon>Anthemideae</taxon>
        <taxon>Anthemidinae</taxon>
        <taxon>Tanacetum</taxon>
    </lineage>
</organism>
<evidence type="ECO:0000256" key="18">
    <source>
        <dbReference type="SAM" id="Coils"/>
    </source>
</evidence>
<evidence type="ECO:0000256" key="15">
    <source>
        <dbReference type="ARBA" id="ARBA00023172"/>
    </source>
</evidence>
<sequence length="1505" mass="173089">MVLQPYSSGVKIQDLMFDHQDKYMMKAQVHVSKSSAISGASSSSKETSLLNLSSGKAYILRGRLLASFQDLEHEGGDTRSQGGIKDNDLKIKIQDCRRANNESNKFPRTSLKVSRKVHLNDHPLWRDFKKPVVETSEAKASGEKPKDVRKNCGPPLTEDWISDSEDEAEPKGVVNTGRPKAILNVVKGNDVYAVKASACWVWKPKTKVTDHVSKYNSTSITLKKYDYIDAQVHDWLWSMLIPLKDSNLIANTYTATGIKNSTHPIPSKVKQLMLFGIEHRASLDFLKEKMSQDVLTVGSTMRIPLLCRGEYSQWVERFMNYLEEQRDGEAMINSIKNGDTSMWSDQEKKIQKIDPLARSLLISGLSNDIYSLIDRNKTAKDLWDAFARNMLGFEYGEQDRKAATLYEYETFKATERELLLDTYIRYLQKKTIVVTSDPLALIAEKMKVSKRKEKVVVSLDSEGSDADDFSKLKKITTLLANAFNRIKFYSKPTNNNLRTSSTSQSANKKQEFIKTDDKKVEKKDDEKKRDMSKVKCYNCKKEGHFVKDCKKVKVKDFEYYKTKMLLAKKDKDEQFLLAEDQAWMESSTVDHNDSEGVDKLIRKFNKKIAKCLKRIEKVNQQNKDFENLNNDLQVKYDVLKNQATTFEINNKELNEQLKVFIEKNDDLLPQTNVLKDQLQVKHVVIDTHVECQEKYAKLEAERYEYMIRYFAYFDNDKQHRKQIAVQEVLLCDSFDENSLFIFDDESVRFSPVSKMLFRKKPRDSMNHMTGNRALLTNFVEKFLGTVHFGNNDFAMIVGYGDVVIGSMRIKKVYFVEGLGHNLFSVGQFCDKGLEVAFRKSTCFVRNEDSVDLLTSDRSSLWHQRLSHLNFATINNLVKNNLVQGLPKMKFKKYHLCSACEQGMIHRKHHKSKTAFASNKPLYLLHMDFCGPTSIKSINGKGYVLVVVDDYSRYTWVFFLHSKDEASKVIISFIKKTQVNHQFQVQRVRTNSGTEFTNKTLAKFFDKDVGKLKAKGDIGVFVGYSKESAAFRIYSKRSQEVFHESSESFQNESSSTSLNDDVQQSSEEVGIPSSNTQSVSNNMVPNVDEASTSHNVFNECLEDAYFDATLRDIDWVSAMQEELDQFARLKVWRLVPRPEGKTIIKTKWIFKNKKDESSLEEVYVGQPPGFVSKQYPDHVYALDKALYGLKQAPRACAMQDELGQFARLKVWRLVPRPRGKTIMKTQWIFKNNKDESSLVIRNKARLVAVGYSQQEGIDYDETFAPVARIEAIHLFLAYAAHKDFIVFQMDVKTTFLNEILKEKVYVAQPPGFVSKQYPDYVYALNKSLYGLKQAPRAWPNIMFATYMCGRYQENPNEHHVSTVKRIFRYLKGTINLGLWYLKDSGFDLTAYSDADHAGCQLDQKTESEYITVSSCCAQVLWMRTQLMDYGFFYDNVKIAFENADSSSRVALIPSKIKYSNKVVLNFHKEFLAFSSFKRKGMIDYFRITSSRIRKKSSSKIPNENSS</sequence>
<evidence type="ECO:0000256" key="14">
    <source>
        <dbReference type="ARBA" id="ARBA00023113"/>
    </source>
</evidence>
<dbReference type="InterPro" id="IPR025724">
    <property type="entry name" value="GAG-pre-integrase_dom"/>
</dbReference>
<keyword evidence="15" id="KW-0233">DNA recombination</keyword>
<keyword evidence="6" id="KW-0547">Nucleotide-binding</keyword>
<keyword evidence="17" id="KW-0862">Zinc</keyword>
<dbReference type="GO" id="GO:0006310">
    <property type="term" value="P:DNA recombination"/>
    <property type="evidence" value="ECO:0007669"/>
    <property type="project" value="UniProtKB-KW"/>
</dbReference>
<keyword evidence="7" id="KW-0255">Endonuclease</keyword>
<dbReference type="InterPro" id="IPR001584">
    <property type="entry name" value="Integrase_cat-core"/>
</dbReference>
<dbReference type="GO" id="GO:0015074">
    <property type="term" value="P:DNA integration"/>
    <property type="evidence" value="ECO:0007669"/>
    <property type="project" value="UniProtKB-KW"/>
</dbReference>
<keyword evidence="3" id="KW-0645">Protease</keyword>
<keyword evidence="18" id="KW-0175">Coiled coil</keyword>
<evidence type="ECO:0000256" key="13">
    <source>
        <dbReference type="ARBA" id="ARBA00022932"/>
    </source>
</evidence>
<comment type="function">
    <text evidence="1">The aspartyl protease (PR) mediates the proteolytic cleavages of the Gag and Gag-Pol polyproteins after assembly of the VLP.</text>
</comment>
<gene>
    <name evidence="22" type="ORF">Tci_027655</name>
</gene>
<keyword evidence="8" id="KW-0378">Hydrolase</keyword>
<dbReference type="InterPro" id="IPR001878">
    <property type="entry name" value="Znf_CCHC"/>
</dbReference>
<dbReference type="Pfam" id="PF22936">
    <property type="entry name" value="Pol_BBD"/>
    <property type="match status" value="1"/>
</dbReference>
<evidence type="ECO:0000256" key="12">
    <source>
        <dbReference type="ARBA" id="ARBA00022918"/>
    </source>
</evidence>
<evidence type="ECO:0000256" key="3">
    <source>
        <dbReference type="ARBA" id="ARBA00022670"/>
    </source>
</evidence>
<feature type="region of interest" description="Disordered" evidence="19">
    <location>
        <begin position="135"/>
        <end position="173"/>
    </location>
</feature>
<dbReference type="GO" id="GO:0003676">
    <property type="term" value="F:nucleic acid binding"/>
    <property type="evidence" value="ECO:0007669"/>
    <property type="project" value="InterPro"/>
</dbReference>